<sequence>MKSRAWMLTGALILCVTLPTPAQAAGTMDKTTKYRVYQDNQVLMEFSNYKEALQYAQGYTSSHVEEIGTRKWLWNNYHRYQVYQLDYTKSEWQFDTLQDAVNEAKKWSYASIRDVQSTGWEWNNYPRYRLYQGDNTLDSWTFTTLQQAQAEAKRWGGAHIIDLSNNQWVWDNLSNQDKEALRAGEAVYKVYQGTFSADNWQFAYLEDAVNEALKWGGSSIINLQTKETVFTNSKPYKVYQNDTFLQDFTGAGRCR</sequence>
<reference evidence="2 3" key="1">
    <citation type="journal article" date="2024" name="Int. J. Syst. Evol. Microbiol.">
        <title>Paenibacillus hexagrammi sp. nov., a novel bacterium isolated from the gut content of Hexagrammos agrammus.</title>
        <authorList>
            <person name="Jung H.K."/>
            <person name="Kim D.G."/>
            <person name="Zin H."/>
            <person name="Park J."/>
            <person name="Jung H."/>
            <person name="Kim Y.O."/>
            <person name="Kong H.J."/>
            <person name="Kim J.W."/>
            <person name="Kim Y.S."/>
        </authorList>
    </citation>
    <scope>NUCLEOTIDE SEQUENCE [LARGE SCALE GENOMIC DNA]</scope>
    <source>
        <strain evidence="2 3">YPD9-1</strain>
    </source>
</reference>
<dbReference type="RefSeq" id="WP_235122595.1">
    <property type="nucleotide sequence ID" value="NZ_CP090978.1"/>
</dbReference>
<keyword evidence="3" id="KW-1185">Reference proteome</keyword>
<accession>A0ABY3SSE7</accession>
<gene>
    <name evidence="2" type="ORF">L0M14_13760</name>
</gene>
<feature type="chain" id="PRO_5046879207" evidence="1">
    <location>
        <begin position="25"/>
        <end position="255"/>
    </location>
</feature>
<dbReference type="EMBL" id="CP090978">
    <property type="protein sequence ID" value="UJF36040.1"/>
    <property type="molecule type" value="Genomic_DNA"/>
</dbReference>
<name>A0ABY3SSE7_9BACL</name>
<protein>
    <submittedName>
        <fullName evidence="2">Uncharacterized protein</fullName>
    </submittedName>
</protein>
<evidence type="ECO:0000313" key="3">
    <source>
        <dbReference type="Proteomes" id="UP001649230"/>
    </source>
</evidence>
<evidence type="ECO:0000313" key="2">
    <source>
        <dbReference type="EMBL" id="UJF36040.1"/>
    </source>
</evidence>
<dbReference type="Proteomes" id="UP001649230">
    <property type="component" value="Chromosome"/>
</dbReference>
<evidence type="ECO:0000256" key="1">
    <source>
        <dbReference type="SAM" id="SignalP"/>
    </source>
</evidence>
<keyword evidence="1" id="KW-0732">Signal</keyword>
<proteinExistence type="predicted"/>
<organism evidence="2 3">
    <name type="scientific">Paenibacillus hexagrammi</name>
    <dbReference type="NCBI Taxonomy" id="2908839"/>
    <lineage>
        <taxon>Bacteria</taxon>
        <taxon>Bacillati</taxon>
        <taxon>Bacillota</taxon>
        <taxon>Bacilli</taxon>
        <taxon>Bacillales</taxon>
        <taxon>Paenibacillaceae</taxon>
        <taxon>Paenibacillus</taxon>
    </lineage>
</organism>
<feature type="signal peptide" evidence="1">
    <location>
        <begin position="1"/>
        <end position="24"/>
    </location>
</feature>